<evidence type="ECO:0000256" key="4">
    <source>
        <dbReference type="ARBA" id="ARBA00023163"/>
    </source>
</evidence>
<proteinExistence type="predicted"/>
<name>A0A8S1ZE49_ARAAE</name>
<dbReference type="Pfam" id="PF13679">
    <property type="entry name" value="Methyltransf_32"/>
    <property type="match status" value="1"/>
</dbReference>
<dbReference type="InterPro" id="IPR025714">
    <property type="entry name" value="Methyltranfer_dom"/>
</dbReference>
<dbReference type="PANTHER" id="PTHR12496:SF0">
    <property type="entry name" value="METHYLTRANSFERASE DOMAIN-CONTAINING PROTEIN"/>
    <property type="match status" value="1"/>
</dbReference>
<protein>
    <recommendedName>
        <fullName evidence="7">TF-B3 domain-containing protein</fullName>
    </recommendedName>
</protein>
<feature type="domain" description="TF-B3" evidence="7">
    <location>
        <begin position="1"/>
        <end position="84"/>
    </location>
</feature>
<keyword evidence="9" id="KW-1185">Reference proteome</keyword>
<evidence type="ECO:0000256" key="3">
    <source>
        <dbReference type="ARBA" id="ARBA00023125"/>
    </source>
</evidence>
<dbReference type="PROSITE" id="PS50863">
    <property type="entry name" value="B3"/>
    <property type="match status" value="1"/>
</dbReference>
<evidence type="ECO:0000313" key="9">
    <source>
        <dbReference type="Proteomes" id="UP000682877"/>
    </source>
</evidence>
<dbReference type="InterPro" id="IPR003340">
    <property type="entry name" value="B3_DNA-bd"/>
</dbReference>
<dbReference type="Proteomes" id="UP000682877">
    <property type="component" value="Chromosome 1"/>
</dbReference>
<dbReference type="GO" id="GO:0003677">
    <property type="term" value="F:DNA binding"/>
    <property type="evidence" value="ECO:0007669"/>
    <property type="project" value="UniProtKB-KW"/>
</dbReference>
<evidence type="ECO:0000259" key="7">
    <source>
        <dbReference type="PROSITE" id="PS50863"/>
    </source>
</evidence>
<dbReference type="Pfam" id="PF02362">
    <property type="entry name" value="B3"/>
    <property type="match status" value="1"/>
</dbReference>
<reference evidence="8" key="1">
    <citation type="submission" date="2021-01" db="EMBL/GenBank/DDBJ databases">
        <authorList>
            <person name="Bezrukov I."/>
        </authorList>
    </citation>
    <scope>NUCLEOTIDE SEQUENCE</scope>
</reference>
<evidence type="ECO:0000256" key="2">
    <source>
        <dbReference type="ARBA" id="ARBA00023015"/>
    </source>
</evidence>
<feature type="compositionally biased region" description="Basic and acidic residues" evidence="6">
    <location>
        <begin position="515"/>
        <end position="524"/>
    </location>
</feature>
<dbReference type="AlphaFoldDB" id="A0A8S1ZE49"/>
<dbReference type="EMBL" id="LR999451">
    <property type="protein sequence ID" value="CAE5957675.1"/>
    <property type="molecule type" value="Genomic_DNA"/>
</dbReference>
<evidence type="ECO:0000256" key="6">
    <source>
        <dbReference type="SAM" id="MobiDB-lite"/>
    </source>
</evidence>
<keyword evidence="2" id="KW-0805">Transcription regulation</keyword>
<dbReference type="Gene3D" id="2.40.330.10">
    <property type="entry name" value="DNA-binding pseudobarrel domain"/>
    <property type="match status" value="1"/>
</dbReference>
<dbReference type="InterPro" id="IPR029063">
    <property type="entry name" value="SAM-dependent_MTases_sf"/>
</dbReference>
<keyword evidence="4" id="KW-0804">Transcription</keyword>
<evidence type="ECO:0000256" key="1">
    <source>
        <dbReference type="ARBA" id="ARBA00004123"/>
    </source>
</evidence>
<dbReference type="InterPro" id="IPR052220">
    <property type="entry name" value="METTL25"/>
</dbReference>
<evidence type="ECO:0000313" key="8">
    <source>
        <dbReference type="EMBL" id="CAE5957675.1"/>
    </source>
</evidence>
<feature type="region of interest" description="Disordered" evidence="6">
    <location>
        <begin position="495"/>
        <end position="530"/>
    </location>
</feature>
<keyword evidence="5" id="KW-0539">Nucleus</keyword>
<comment type="subcellular location">
    <subcellularLocation>
        <location evidence="1">Nucleus</location>
    </subcellularLocation>
</comment>
<dbReference type="SMART" id="SM01019">
    <property type="entry name" value="B3"/>
    <property type="match status" value="1"/>
</dbReference>
<organism evidence="8 9">
    <name type="scientific">Arabidopsis arenosa</name>
    <name type="common">Sand rock-cress</name>
    <name type="synonym">Cardaminopsis arenosa</name>
    <dbReference type="NCBI Taxonomy" id="38785"/>
    <lineage>
        <taxon>Eukaryota</taxon>
        <taxon>Viridiplantae</taxon>
        <taxon>Streptophyta</taxon>
        <taxon>Embryophyta</taxon>
        <taxon>Tracheophyta</taxon>
        <taxon>Spermatophyta</taxon>
        <taxon>Magnoliopsida</taxon>
        <taxon>eudicotyledons</taxon>
        <taxon>Gunneridae</taxon>
        <taxon>Pentapetalae</taxon>
        <taxon>rosids</taxon>
        <taxon>malvids</taxon>
        <taxon>Brassicales</taxon>
        <taxon>Brassicaceae</taxon>
        <taxon>Camelineae</taxon>
        <taxon>Arabidopsis</taxon>
    </lineage>
</organism>
<sequence length="631" mass="70381">MADTGEAIPLGFEEHFPAPLPITVDLLDYSGRSWTVRVKKRGENVFLTLGWENFVKDNNLEDGKHLNFIYDRQRTFYVIIFGHNMCSEFRSFPQVVVEVDDYENGEEVIGKMKSNKYSCNTRAETLEWIIAIIDFLQPFSFLINAHVVNFFKDKQWEAVDEEWMSCLKDEKPENILLIPSGGVQDHWPASLKEFVHTLRSLSFPREQADLQAILADVDMVPLSTVLSQGMNLKKKHEVEVLSSVVSSVVKSVGAPTVVDVGAGQGYLAQVLSFQYKHSVVAIDSSSHHGKVTDARAARIRKHFAAQMRKSGSGNKCPDVPMTITCRVLSTEMLKALTDVPLEKNDMDFNGSSLDEGQSRSQSSSDATRSCSLVLAGLHACGDLSVTMLRTFMECEEVKAVVSIGCCYNLLSEKSSEDSCSKCGYPMSAGLKSLGFSLGKNARDLACQSAERWSSLGEDAGLQNFELHSFRAAFQMVLSKHYPEILATSPSIGRQGKAFRRQQQRKSIETPAAVDTTRKDTDNKKPMGQTSSNFDMCSSFEKFCLSAFSRLNLEHPRDLDLNATWKEADAFTELIGPYWSIRAALGPVLETLILLDRLMFLQEQGDSIKVVMLPIFEPTISPRNVAIIARRL</sequence>
<gene>
    <name evidence="8" type="ORF">AARE701A_LOCUS1362</name>
</gene>
<dbReference type="PANTHER" id="PTHR12496">
    <property type="entry name" value="CGI-41 METHYLTRANSFERASE"/>
    <property type="match status" value="1"/>
</dbReference>
<dbReference type="InterPro" id="IPR015300">
    <property type="entry name" value="DNA-bd_pseudobarrel_sf"/>
</dbReference>
<evidence type="ECO:0000256" key="5">
    <source>
        <dbReference type="ARBA" id="ARBA00023242"/>
    </source>
</evidence>
<dbReference type="SUPFAM" id="SSF53335">
    <property type="entry name" value="S-adenosyl-L-methionine-dependent methyltransferases"/>
    <property type="match status" value="1"/>
</dbReference>
<keyword evidence="3" id="KW-0238">DNA-binding</keyword>
<dbReference type="GO" id="GO:0005634">
    <property type="term" value="C:nucleus"/>
    <property type="evidence" value="ECO:0007669"/>
    <property type="project" value="UniProtKB-SubCell"/>
</dbReference>
<accession>A0A8S1ZE49</accession>
<dbReference type="SUPFAM" id="SSF101936">
    <property type="entry name" value="DNA-binding pseudobarrel domain"/>
    <property type="match status" value="1"/>
</dbReference>